<dbReference type="EMBL" id="DACSDU010000003">
    <property type="protein sequence ID" value="HAT1584578.1"/>
    <property type="molecule type" value="Genomic_DNA"/>
</dbReference>
<evidence type="ECO:0000313" key="3">
    <source>
        <dbReference type="EMBL" id="HAT1584578.1"/>
    </source>
</evidence>
<evidence type="ECO:0000256" key="2">
    <source>
        <dbReference type="ARBA" id="ARBA00022833"/>
    </source>
</evidence>
<dbReference type="SUPFAM" id="SSF50814">
    <property type="entry name" value="Lipocalins"/>
    <property type="match status" value="1"/>
</dbReference>
<reference evidence="3" key="2">
    <citation type="submission" date="2020-11" db="EMBL/GenBank/DDBJ databases">
        <authorList>
            <consortium name="NCBI Pathogen Detection Project"/>
        </authorList>
    </citation>
    <scope>NUCLEOTIDE SEQUENCE</scope>
    <source>
        <strain evidence="3">YDC697-2</strain>
    </source>
</reference>
<dbReference type="Proteomes" id="UP000864563">
    <property type="component" value="Unassembled WGS sequence"/>
</dbReference>
<dbReference type="Gene3D" id="2.40.128.20">
    <property type="match status" value="1"/>
</dbReference>
<dbReference type="InterPro" id="IPR012674">
    <property type="entry name" value="Calycin"/>
</dbReference>
<proteinExistence type="predicted"/>
<name>A0A8H9TU98_9ENTR</name>
<keyword evidence="1" id="KW-0732">Signal</keyword>
<reference evidence="3" key="1">
    <citation type="journal article" date="2018" name="Genome Biol.">
        <title>SKESA: strategic k-mer extension for scrupulous assemblies.</title>
        <authorList>
            <person name="Souvorov A."/>
            <person name="Agarwala R."/>
            <person name="Lipman D.J."/>
        </authorList>
    </citation>
    <scope>NUCLEOTIDE SEQUENCE</scope>
    <source>
        <strain evidence="3">YDC697-2</strain>
    </source>
</reference>
<dbReference type="Pfam" id="PF09223">
    <property type="entry name" value="ZinT"/>
    <property type="match status" value="1"/>
</dbReference>
<comment type="caution">
    <text evidence="3">The sequence shown here is derived from an EMBL/GenBank/DDBJ whole genome shotgun (WGS) entry which is preliminary data.</text>
</comment>
<protein>
    <submittedName>
        <fullName evidence="3">Metal-binding protein ZinT</fullName>
    </submittedName>
</protein>
<dbReference type="RefSeq" id="WP_167382392.1">
    <property type="nucleotide sequence ID" value="NZ_CP077291.1"/>
</dbReference>
<dbReference type="InterPro" id="IPR015304">
    <property type="entry name" value="ZinT_dom"/>
</dbReference>
<sequence length="222" mass="25322">MIEGTTLAIHWKKLSVSLGMLWVSSYAFAHGDHAHGLPLTEMEQKAAEGEFADSNVKDRALTDWDGMWQSVYPYLVSGELDPVFKQKAEKEKGKTAEEVKSYYRKGYATKVDTIGIENGVMEFHTGKQVASCRYDYAGYKILTYTSGKKGVRYLFECKDENSKAPKFVQFSDHIIAPRASNHFHLFMGNISQQALLEEMDNWPTYYPYQLKAQAVVDEMLHH</sequence>
<accession>A0A8H9TU98</accession>
<dbReference type="GeneID" id="92972921"/>
<gene>
    <name evidence="3" type="primary">zinT</name>
    <name evidence="3" type="ORF">I8Y00_000883</name>
</gene>
<organism evidence="3">
    <name type="scientific">Citrobacter farmeri</name>
    <dbReference type="NCBI Taxonomy" id="67824"/>
    <lineage>
        <taxon>Bacteria</taxon>
        <taxon>Pseudomonadati</taxon>
        <taxon>Pseudomonadota</taxon>
        <taxon>Gammaproteobacteria</taxon>
        <taxon>Enterobacterales</taxon>
        <taxon>Enterobacteriaceae</taxon>
        <taxon>Citrobacter</taxon>
    </lineage>
</organism>
<dbReference type="NCBIfam" id="NF007639">
    <property type="entry name" value="PRK10306.1"/>
    <property type="match status" value="1"/>
</dbReference>
<keyword evidence="2" id="KW-0862">Zinc</keyword>
<dbReference type="AlphaFoldDB" id="A0A8H9TU98"/>
<evidence type="ECO:0000256" key="1">
    <source>
        <dbReference type="ARBA" id="ARBA00022729"/>
    </source>
</evidence>
<dbReference type="GO" id="GO:0008270">
    <property type="term" value="F:zinc ion binding"/>
    <property type="evidence" value="ECO:0007669"/>
    <property type="project" value="InterPro"/>
</dbReference>